<dbReference type="Proteomes" id="UP000291591">
    <property type="component" value="Unassembled WGS sequence"/>
</dbReference>
<accession>A0A4Q7UQA8</accession>
<sequence>MTDEPDAVMAEILTAVELSQGGHAAAARERFDAIWDRIGPDGDPFHRCVLAHYAADVQTDLDSELRWDLRALEAAHRTDPERARRHHPSLDLAGFYPSLHLNLADVHRRRGDRDRAQEHLDRARETVGRLDDDGYGRMIRDGIARCAARLAEESRC</sequence>
<dbReference type="InterPro" id="IPR011990">
    <property type="entry name" value="TPR-like_helical_dom_sf"/>
</dbReference>
<keyword evidence="2" id="KW-1185">Reference proteome</keyword>
<dbReference type="OrthoDB" id="8450665at2"/>
<dbReference type="AlphaFoldDB" id="A0A4Q7UQA8"/>
<dbReference type="EMBL" id="SHKL01000001">
    <property type="protein sequence ID" value="RZT83967.1"/>
    <property type="molecule type" value="Genomic_DNA"/>
</dbReference>
<protein>
    <recommendedName>
        <fullName evidence="3">Tetratricopeptide repeat protein</fullName>
    </recommendedName>
</protein>
<name>A0A4Q7UQA8_PSEST</name>
<dbReference type="RefSeq" id="WP_130288655.1">
    <property type="nucleotide sequence ID" value="NZ_SHKL01000001.1"/>
</dbReference>
<comment type="caution">
    <text evidence="1">The sequence shown here is derived from an EMBL/GenBank/DDBJ whole genome shotgun (WGS) entry which is preliminary data.</text>
</comment>
<dbReference type="SUPFAM" id="SSF48452">
    <property type="entry name" value="TPR-like"/>
    <property type="match status" value="1"/>
</dbReference>
<gene>
    <name evidence="1" type="ORF">EV383_0800</name>
</gene>
<dbReference type="Gene3D" id="1.25.40.10">
    <property type="entry name" value="Tetratricopeptide repeat domain"/>
    <property type="match status" value="1"/>
</dbReference>
<evidence type="ECO:0000313" key="2">
    <source>
        <dbReference type="Proteomes" id="UP000291591"/>
    </source>
</evidence>
<proteinExistence type="predicted"/>
<evidence type="ECO:0000313" key="1">
    <source>
        <dbReference type="EMBL" id="RZT83967.1"/>
    </source>
</evidence>
<reference evidence="1 2" key="1">
    <citation type="submission" date="2019-02" db="EMBL/GenBank/DDBJ databases">
        <title>Sequencing the genomes of 1000 actinobacteria strains.</title>
        <authorList>
            <person name="Klenk H.-P."/>
        </authorList>
    </citation>
    <scope>NUCLEOTIDE SEQUENCE [LARGE SCALE GENOMIC DNA]</scope>
    <source>
        <strain evidence="1 2">DSM 45779</strain>
    </source>
</reference>
<evidence type="ECO:0008006" key="3">
    <source>
        <dbReference type="Google" id="ProtNLM"/>
    </source>
</evidence>
<organism evidence="1 2">
    <name type="scientific">Pseudonocardia sediminis</name>
    <dbReference type="NCBI Taxonomy" id="1397368"/>
    <lineage>
        <taxon>Bacteria</taxon>
        <taxon>Bacillati</taxon>
        <taxon>Actinomycetota</taxon>
        <taxon>Actinomycetes</taxon>
        <taxon>Pseudonocardiales</taxon>
        <taxon>Pseudonocardiaceae</taxon>
        <taxon>Pseudonocardia</taxon>
    </lineage>
</organism>